<evidence type="ECO:0000313" key="4">
    <source>
        <dbReference type="EMBL" id="MCP2264877.1"/>
    </source>
</evidence>
<organism evidence="4 5">
    <name type="scientific">Promicromonospora thailandica</name>
    <dbReference type="NCBI Taxonomy" id="765201"/>
    <lineage>
        <taxon>Bacteria</taxon>
        <taxon>Bacillati</taxon>
        <taxon>Actinomycetota</taxon>
        <taxon>Actinomycetes</taxon>
        <taxon>Micrococcales</taxon>
        <taxon>Promicromonosporaceae</taxon>
        <taxon>Promicromonospora</taxon>
    </lineage>
</organism>
<dbReference type="EMBL" id="JAMTCS010000006">
    <property type="protein sequence ID" value="MCP2264877.1"/>
    <property type="molecule type" value="Genomic_DNA"/>
</dbReference>
<evidence type="ECO:0000313" key="5">
    <source>
        <dbReference type="Proteomes" id="UP001139493"/>
    </source>
</evidence>
<accession>A0A9X2G0M5</accession>
<keyword evidence="5" id="KW-1185">Reference proteome</keyword>
<dbReference type="GO" id="GO:0004519">
    <property type="term" value="F:endonuclease activity"/>
    <property type="evidence" value="ECO:0007669"/>
    <property type="project" value="UniProtKB-KW"/>
</dbReference>
<dbReference type="GO" id="GO:0046872">
    <property type="term" value="F:metal ion binding"/>
    <property type="evidence" value="ECO:0007669"/>
    <property type="project" value="UniProtKB-KW"/>
</dbReference>
<keyword evidence="2" id="KW-0479">Metal-binding</keyword>
<comment type="cofactor">
    <cofactor evidence="1">
        <name>a divalent metal cation</name>
        <dbReference type="ChEBI" id="CHEBI:60240"/>
    </cofactor>
</comment>
<protein>
    <submittedName>
        <fullName evidence="4">DDE superfamily endonuclease</fullName>
    </submittedName>
</protein>
<gene>
    <name evidence="4" type="ORF">APR03_002220</name>
</gene>
<evidence type="ECO:0000256" key="2">
    <source>
        <dbReference type="ARBA" id="ARBA00022723"/>
    </source>
</evidence>
<keyword evidence="4" id="KW-0378">Hydrolase</keyword>
<evidence type="ECO:0000259" key="3">
    <source>
        <dbReference type="Pfam" id="PF13359"/>
    </source>
</evidence>
<dbReference type="Pfam" id="PF13359">
    <property type="entry name" value="DDE_Tnp_4"/>
    <property type="match status" value="1"/>
</dbReference>
<name>A0A9X2G0M5_9MICO</name>
<evidence type="ECO:0000256" key="1">
    <source>
        <dbReference type="ARBA" id="ARBA00001968"/>
    </source>
</evidence>
<keyword evidence="4" id="KW-0255">Endonuclease</keyword>
<proteinExistence type="predicted"/>
<comment type="caution">
    <text evidence="4">The sequence shown here is derived from an EMBL/GenBank/DDBJ whole genome shotgun (WGS) entry which is preliminary data.</text>
</comment>
<dbReference type="AlphaFoldDB" id="A0A9X2G0M5"/>
<feature type="domain" description="DDE Tnp4" evidence="3">
    <location>
        <begin position="20"/>
        <end position="71"/>
    </location>
</feature>
<dbReference type="InterPro" id="IPR027806">
    <property type="entry name" value="HARBI1_dom"/>
</dbReference>
<dbReference type="Proteomes" id="UP001139493">
    <property type="component" value="Unassembled WGS sequence"/>
</dbReference>
<reference evidence="4" key="1">
    <citation type="submission" date="2022-06" db="EMBL/GenBank/DDBJ databases">
        <title>Genomic Encyclopedia of Archaeal and Bacterial Type Strains, Phase II (KMG-II): from individual species to whole genera.</title>
        <authorList>
            <person name="Goeker M."/>
        </authorList>
    </citation>
    <scope>NUCLEOTIDE SEQUENCE</scope>
    <source>
        <strain evidence="4">DSM 26652</strain>
    </source>
</reference>
<sequence length="72" mass="8366">MERVGWADQITTTRAGNELLTVFADSAYDKHTRLAPRPKKKDVTRTEADREWNRKIARMRAAVERTIARLKP</sequence>
<keyword evidence="4" id="KW-0540">Nuclease</keyword>